<dbReference type="OrthoDB" id="9903296at2759"/>
<evidence type="ECO:0000313" key="1">
    <source>
        <dbReference type="EMBL" id="KAB0389019.1"/>
    </source>
</evidence>
<name>A0A643BM41_BALPH</name>
<sequence length="121" mass="13404">ALDHCKFTEVLAAGVWGSVEPFFPNEIQYGLLDSQRLQQVGFRGILGDRGCRKLQGVFWVFPEEAGGLWRGPSLMLPRAAELHCLRDLRQAHVPGLASGMAVARSVATLAVRPPRQQHQPY</sequence>
<accession>A0A643BM41</accession>
<gene>
    <name evidence="1" type="ORF">E2I00_018304</name>
</gene>
<protein>
    <submittedName>
        <fullName evidence="1">Uncharacterized protein</fullName>
    </submittedName>
</protein>
<dbReference type="AlphaFoldDB" id="A0A643BM41"/>
<evidence type="ECO:0000313" key="2">
    <source>
        <dbReference type="Proteomes" id="UP000437017"/>
    </source>
</evidence>
<organism evidence="1 2">
    <name type="scientific">Balaenoptera physalus</name>
    <name type="common">Fin whale</name>
    <name type="synonym">Balaena physalus</name>
    <dbReference type="NCBI Taxonomy" id="9770"/>
    <lineage>
        <taxon>Eukaryota</taxon>
        <taxon>Metazoa</taxon>
        <taxon>Chordata</taxon>
        <taxon>Craniata</taxon>
        <taxon>Vertebrata</taxon>
        <taxon>Euteleostomi</taxon>
        <taxon>Mammalia</taxon>
        <taxon>Eutheria</taxon>
        <taxon>Laurasiatheria</taxon>
        <taxon>Artiodactyla</taxon>
        <taxon>Whippomorpha</taxon>
        <taxon>Cetacea</taxon>
        <taxon>Mysticeti</taxon>
        <taxon>Balaenopteridae</taxon>
        <taxon>Balaenoptera</taxon>
    </lineage>
</organism>
<comment type="caution">
    <text evidence="1">The sequence shown here is derived from an EMBL/GenBank/DDBJ whole genome shotgun (WGS) entry which is preliminary data.</text>
</comment>
<feature type="non-terminal residue" evidence="1">
    <location>
        <position position="1"/>
    </location>
</feature>
<dbReference type="EMBL" id="SGJD01009294">
    <property type="protein sequence ID" value="KAB0389019.1"/>
    <property type="molecule type" value="Genomic_DNA"/>
</dbReference>
<reference evidence="1 2" key="1">
    <citation type="journal article" date="2019" name="PLoS ONE">
        <title>Genomic analyses reveal an absence of contemporary introgressive admixture between fin whales and blue whales, despite known hybrids.</title>
        <authorList>
            <person name="Westbury M.V."/>
            <person name="Petersen B."/>
            <person name="Lorenzen E.D."/>
        </authorList>
    </citation>
    <scope>NUCLEOTIDE SEQUENCE [LARGE SCALE GENOMIC DNA]</scope>
    <source>
        <strain evidence="1">FinWhale-01</strain>
    </source>
</reference>
<dbReference type="Proteomes" id="UP000437017">
    <property type="component" value="Unassembled WGS sequence"/>
</dbReference>
<keyword evidence="2" id="KW-1185">Reference proteome</keyword>
<proteinExistence type="predicted"/>